<dbReference type="Pfam" id="PF09084">
    <property type="entry name" value="NMT1"/>
    <property type="match status" value="1"/>
</dbReference>
<evidence type="ECO:0000256" key="1">
    <source>
        <dbReference type="ARBA" id="ARBA00004418"/>
    </source>
</evidence>
<comment type="subcellular location">
    <subcellularLocation>
        <location evidence="1">Periplasm</location>
    </subcellularLocation>
</comment>
<keyword evidence="3 4" id="KW-0732">Signal</keyword>
<evidence type="ECO:0000313" key="6">
    <source>
        <dbReference type="EMBL" id="MBT9312255.1"/>
    </source>
</evidence>
<name>A0ABS5Y358_9CYAN</name>
<feature type="signal peptide" evidence="4">
    <location>
        <begin position="1"/>
        <end position="28"/>
    </location>
</feature>
<dbReference type="PROSITE" id="PS51257">
    <property type="entry name" value="PROKAR_LIPOPROTEIN"/>
    <property type="match status" value="1"/>
</dbReference>
<evidence type="ECO:0000313" key="7">
    <source>
        <dbReference type="Proteomes" id="UP001196661"/>
    </source>
</evidence>
<comment type="caution">
    <text evidence="6">The sequence shown here is derived from an EMBL/GenBank/DDBJ whole genome shotgun (WGS) entry which is preliminary data.</text>
</comment>
<sequence>MQRSVKHFFSRRKFFALGSLTACSLAFAIGCAPTEKVTDAVETTTEAVTEVAAAPAADMPKVRVGFQTGDINNITMVAAKEGYFEKVGLDVELAPYSSGGAMVPALAAGEVDITWFFPFPSLTAFATGIDIEVVLLDHAPLTAERLIAGEAAPDVASLNGKTIGVTIGTSGHHSLLAAIDQAGISQNDVNLVNLNPSEMAAAFAAGKIDAAWTWEPAAGKLNELGGKDIATAKSIGAYAVALWAVRKEFAEANPEVMTKFMEAWDMAQQDYLADPKSGQKWEAERLNLTPEEFGAMVGRQGSTVVLMENQLTDEWLGAPGQPQSTNLYKAYEEYGAFLVDQGRLDSVPEDLAPLINSSYVADYLESK</sequence>
<feature type="chain" id="PRO_5046229223" evidence="4">
    <location>
        <begin position="29"/>
        <end position="367"/>
    </location>
</feature>
<evidence type="ECO:0000256" key="3">
    <source>
        <dbReference type="ARBA" id="ARBA00022729"/>
    </source>
</evidence>
<reference evidence="6 7" key="1">
    <citation type="journal article" date="2021" name="Mar. Drugs">
        <title>Genome Reduction and Secondary Metabolism of the Marine Sponge-Associated Cyanobacterium Leptothoe.</title>
        <authorList>
            <person name="Konstantinou D."/>
            <person name="Popin R.V."/>
            <person name="Fewer D.P."/>
            <person name="Sivonen K."/>
            <person name="Gkelis S."/>
        </authorList>
    </citation>
    <scope>NUCLEOTIDE SEQUENCE [LARGE SCALE GENOMIC DNA]</scope>
    <source>
        <strain evidence="6 7">TAU-MAC 1615</strain>
    </source>
</reference>
<dbReference type="RefSeq" id="WP_215618150.1">
    <property type="nucleotide sequence ID" value="NZ_JADOER010000006.1"/>
</dbReference>
<gene>
    <name evidence="6" type="ORF">IXB28_08565</name>
</gene>
<proteinExistence type="inferred from homology"/>
<dbReference type="PANTHER" id="PTHR30024">
    <property type="entry name" value="ALIPHATIC SULFONATES-BINDING PROTEIN-RELATED"/>
    <property type="match status" value="1"/>
</dbReference>
<evidence type="ECO:0000256" key="2">
    <source>
        <dbReference type="ARBA" id="ARBA00010742"/>
    </source>
</evidence>
<evidence type="ECO:0000256" key="4">
    <source>
        <dbReference type="SAM" id="SignalP"/>
    </source>
</evidence>
<dbReference type="Gene3D" id="3.40.190.10">
    <property type="entry name" value="Periplasmic binding protein-like II"/>
    <property type="match status" value="2"/>
</dbReference>
<accession>A0ABS5Y358</accession>
<evidence type="ECO:0000259" key="5">
    <source>
        <dbReference type="SMART" id="SM00062"/>
    </source>
</evidence>
<dbReference type="SMART" id="SM00062">
    <property type="entry name" value="PBPb"/>
    <property type="match status" value="1"/>
</dbReference>
<dbReference type="InterPro" id="IPR015168">
    <property type="entry name" value="SsuA/THI5"/>
</dbReference>
<protein>
    <submittedName>
        <fullName evidence="6">ABC transporter substrate-binding protein</fullName>
    </submittedName>
</protein>
<dbReference type="PANTHER" id="PTHR30024:SF47">
    <property type="entry name" value="TAURINE-BINDING PERIPLASMIC PROTEIN"/>
    <property type="match status" value="1"/>
</dbReference>
<feature type="domain" description="Solute-binding protein family 3/N-terminal" evidence="5">
    <location>
        <begin position="61"/>
        <end position="275"/>
    </location>
</feature>
<dbReference type="Proteomes" id="UP001196661">
    <property type="component" value="Unassembled WGS sequence"/>
</dbReference>
<comment type="similarity">
    <text evidence="2">Belongs to the bacterial solute-binding protein SsuA/TauA family.</text>
</comment>
<dbReference type="InterPro" id="IPR001638">
    <property type="entry name" value="Solute-binding_3/MltF_N"/>
</dbReference>
<keyword evidence="7" id="KW-1185">Reference proteome</keyword>
<dbReference type="EMBL" id="JADOER010000006">
    <property type="protein sequence ID" value="MBT9312255.1"/>
    <property type="molecule type" value="Genomic_DNA"/>
</dbReference>
<organism evidence="6 7">
    <name type="scientific">Leptothoe kymatousa TAU-MAC 1615</name>
    <dbReference type="NCBI Taxonomy" id="2364775"/>
    <lineage>
        <taxon>Bacteria</taxon>
        <taxon>Bacillati</taxon>
        <taxon>Cyanobacteriota</taxon>
        <taxon>Cyanophyceae</taxon>
        <taxon>Nodosilineales</taxon>
        <taxon>Cymatolegaceae</taxon>
        <taxon>Leptothoe</taxon>
        <taxon>Leptothoe kymatousa</taxon>
    </lineage>
</organism>
<dbReference type="SUPFAM" id="SSF53850">
    <property type="entry name" value="Periplasmic binding protein-like II"/>
    <property type="match status" value="1"/>
</dbReference>